<sequence>AYRFSVDKSSASTFLKQLELHKEVIPLLIEACSSHLSLLESKKRKSKYFVQCSFNSLGKVLLFLKTNKIKDMNDVECDLLQRAWEEVQCFSFNLEWLKPFVDSALEMKHHVKKFREVKRMEESIITLEN</sequence>
<dbReference type="EMBL" id="CP144692">
    <property type="protein sequence ID" value="WVY98911.1"/>
    <property type="molecule type" value="Genomic_DNA"/>
</dbReference>
<dbReference type="AlphaFoldDB" id="A0AAQ3MXM9"/>
<evidence type="ECO:0000313" key="2">
    <source>
        <dbReference type="Proteomes" id="UP001374535"/>
    </source>
</evidence>
<name>A0AAQ3MXM9_VIGMU</name>
<accession>A0AAQ3MXM9</accession>
<proteinExistence type="predicted"/>
<dbReference type="Proteomes" id="UP001374535">
    <property type="component" value="Chromosome 9"/>
</dbReference>
<gene>
    <name evidence="1" type="ORF">V8G54_031062</name>
</gene>
<evidence type="ECO:0000313" key="1">
    <source>
        <dbReference type="EMBL" id="WVY98911.1"/>
    </source>
</evidence>
<reference evidence="1 2" key="1">
    <citation type="journal article" date="2023" name="Life. Sci Alliance">
        <title>Evolutionary insights into 3D genome organization and epigenetic landscape of Vigna mungo.</title>
        <authorList>
            <person name="Junaid A."/>
            <person name="Singh B."/>
            <person name="Bhatia S."/>
        </authorList>
    </citation>
    <scope>NUCLEOTIDE SEQUENCE [LARGE SCALE GENOMIC DNA]</scope>
    <source>
        <strain evidence="1">Urdbean</strain>
    </source>
</reference>
<organism evidence="1 2">
    <name type="scientific">Vigna mungo</name>
    <name type="common">Black gram</name>
    <name type="synonym">Phaseolus mungo</name>
    <dbReference type="NCBI Taxonomy" id="3915"/>
    <lineage>
        <taxon>Eukaryota</taxon>
        <taxon>Viridiplantae</taxon>
        <taxon>Streptophyta</taxon>
        <taxon>Embryophyta</taxon>
        <taxon>Tracheophyta</taxon>
        <taxon>Spermatophyta</taxon>
        <taxon>Magnoliopsida</taxon>
        <taxon>eudicotyledons</taxon>
        <taxon>Gunneridae</taxon>
        <taxon>Pentapetalae</taxon>
        <taxon>rosids</taxon>
        <taxon>fabids</taxon>
        <taxon>Fabales</taxon>
        <taxon>Fabaceae</taxon>
        <taxon>Papilionoideae</taxon>
        <taxon>50 kb inversion clade</taxon>
        <taxon>NPAAA clade</taxon>
        <taxon>indigoferoid/millettioid clade</taxon>
        <taxon>Phaseoleae</taxon>
        <taxon>Vigna</taxon>
    </lineage>
</organism>
<protein>
    <submittedName>
        <fullName evidence="1">Uncharacterized protein</fullName>
    </submittedName>
</protein>
<keyword evidence="2" id="KW-1185">Reference proteome</keyword>
<feature type="non-terminal residue" evidence="1">
    <location>
        <position position="1"/>
    </location>
</feature>